<dbReference type="GO" id="GO:0046872">
    <property type="term" value="F:metal ion binding"/>
    <property type="evidence" value="ECO:0007669"/>
    <property type="project" value="UniProtKB-KW"/>
</dbReference>
<dbReference type="InterPro" id="IPR000028">
    <property type="entry name" value="Chloroperoxidase"/>
</dbReference>
<keyword evidence="6" id="KW-0408">Iron</keyword>
<evidence type="ECO:0000313" key="10">
    <source>
        <dbReference type="Proteomes" id="UP000005238"/>
    </source>
</evidence>
<dbReference type="HOGENOM" id="CLU_050230_7_0_1"/>
<evidence type="ECO:0000256" key="7">
    <source>
        <dbReference type="ARBA" id="ARBA00025795"/>
    </source>
</evidence>
<evidence type="ECO:0000256" key="5">
    <source>
        <dbReference type="ARBA" id="ARBA00023002"/>
    </source>
</evidence>
<keyword evidence="5" id="KW-0560">Oxidoreductase</keyword>
<dbReference type="Gene3D" id="1.10.489.10">
    <property type="entry name" value="Chloroperoxidase-like"/>
    <property type="match status" value="1"/>
</dbReference>
<dbReference type="PANTHER" id="PTHR33577">
    <property type="entry name" value="STERIGMATOCYSTIN BIOSYNTHESIS PEROXIDASE STCC-RELATED"/>
    <property type="match status" value="1"/>
</dbReference>
<accession>H3GA33</accession>
<dbReference type="Pfam" id="PF01328">
    <property type="entry name" value="Peroxidase_2"/>
    <property type="match status" value="1"/>
</dbReference>
<dbReference type="PROSITE" id="PS51405">
    <property type="entry name" value="HEME_HALOPEROXIDASE"/>
    <property type="match status" value="1"/>
</dbReference>
<sequence>MNRPVLVASKRLDLTGEHAYYRPSGDEVSGFKGSGAKYHRSPCPALNTLANHGYLPRDGKEITPRLLQQALVDVYNLDTSLAELLVSSLPAAFTLADMGVHNLLEHDASLVHDDSYSRGDPSRVNSTLASNLLSRGGSDQHLTKMTLAVYRREREADSAANTPSFEQEFTSERMVTSYSEPAVILLVMGDDSAASISVDRANSFLVGERIPDDYGKPKTPVTLFWCLWLTLQLKMLAMLSPVLV</sequence>
<protein>
    <recommendedName>
        <fullName evidence="8">Heme haloperoxidase family profile domain-containing protein</fullName>
    </recommendedName>
</protein>
<reference evidence="9" key="2">
    <citation type="submission" date="2015-06" db="UniProtKB">
        <authorList>
            <consortium name="EnsemblProtists"/>
        </authorList>
    </citation>
    <scope>IDENTIFICATION</scope>
    <source>
        <strain evidence="9">Pr102</strain>
    </source>
</reference>
<dbReference type="OMA" id="INATCAL"/>
<dbReference type="SUPFAM" id="SSF47571">
    <property type="entry name" value="Cloroperoxidase"/>
    <property type="match status" value="1"/>
</dbReference>
<evidence type="ECO:0000256" key="1">
    <source>
        <dbReference type="ARBA" id="ARBA00001970"/>
    </source>
</evidence>
<dbReference type="VEuPathDB" id="FungiDB:KRP22_10944"/>
<dbReference type="VEuPathDB" id="FungiDB:KRP23_11686"/>
<dbReference type="eggNOG" id="ENOG502SF42">
    <property type="taxonomic scope" value="Eukaryota"/>
</dbReference>
<keyword evidence="4" id="KW-0479">Metal-binding</keyword>
<keyword evidence="3" id="KW-0349">Heme</keyword>
<evidence type="ECO:0000256" key="4">
    <source>
        <dbReference type="ARBA" id="ARBA00022723"/>
    </source>
</evidence>
<dbReference type="GO" id="GO:0004601">
    <property type="term" value="F:peroxidase activity"/>
    <property type="evidence" value="ECO:0007669"/>
    <property type="project" value="UniProtKB-KW"/>
</dbReference>
<proteinExistence type="inferred from homology"/>
<reference evidence="10" key="1">
    <citation type="journal article" date="2006" name="Science">
        <title>Phytophthora genome sequences uncover evolutionary origins and mechanisms of pathogenesis.</title>
        <authorList>
            <person name="Tyler B.M."/>
            <person name="Tripathy S."/>
            <person name="Zhang X."/>
            <person name="Dehal P."/>
            <person name="Jiang R.H."/>
            <person name="Aerts A."/>
            <person name="Arredondo F.D."/>
            <person name="Baxter L."/>
            <person name="Bensasson D."/>
            <person name="Beynon J.L."/>
            <person name="Chapman J."/>
            <person name="Damasceno C.M."/>
            <person name="Dorrance A.E."/>
            <person name="Dou D."/>
            <person name="Dickerman A.W."/>
            <person name="Dubchak I.L."/>
            <person name="Garbelotto M."/>
            <person name="Gijzen M."/>
            <person name="Gordon S.G."/>
            <person name="Govers F."/>
            <person name="Grunwald N.J."/>
            <person name="Huang W."/>
            <person name="Ivors K.L."/>
            <person name="Jones R.W."/>
            <person name="Kamoun S."/>
            <person name="Krampis K."/>
            <person name="Lamour K.H."/>
            <person name="Lee M.K."/>
            <person name="McDonald W.H."/>
            <person name="Medina M."/>
            <person name="Meijer H.J."/>
            <person name="Nordberg E.K."/>
            <person name="Maclean D.J."/>
            <person name="Ospina-Giraldo M.D."/>
            <person name="Morris P.F."/>
            <person name="Phuntumart V."/>
            <person name="Putnam N.H."/>
            <person name="Rash S."/>
            <person name="Rose J.K."/>
            <person name="Sakihama Y."/>
            <person name="Salamov A.A."/>
            <person name="Savidor A."/>
            <person name="Scheuring C.F."/>
            <person name="Smith B.M."/>
            <person name="Sobral B.W."/>
            <person name="Terry A."/>
            <person name="Torto-Alalibo T.A."/>
            <person name="Win J."/>
            <person name="Xu Z."/>
            <person name="Zhang H."/>
            <person name="Grigoriev I.V."/>
            <person name="Rokhsar D.S."/>
            <person name="Boore J.L."/>
        </authorList>
    </citation>
    <scope>NUCLEOTIDE SEQUENCE [LARGE SCALE GENOMIC DNA]</scope>
    <source>
        <strain evidence="10">Pr102</strain>
    </source>
</reference>
<keyword evidence="10" id="KW-1185">Reference proteome</keyword>
<comment type="similarity">
    <text evidence="7">Belongs to the chloroperoxidase family.</text>
</comment>
<evidence type="ECO:0000256" key="6">
    <source>
        <dbReference type="ARBA" id="ARBA00023004"/>
    </source>
</evidence>
<keyword evidence="2" id="KW-0575">Peroxidase</keyword>
<evidence type="ECO:0000256" key="2">
    <source>
        <dbReference type="ARBA" id="ARBA00022559"/>
    </source>
</evidence>
<dbReference type="Proteomes" id="UP000005238">
    <property type="component" value="Unassembled WGS sequence"/>
</dbReference>
<name>H3GA33_PHYRM</name>
<dbReference type="InterPro" id="IPR036851">
    <property type="entry name" value="Chloroperoxidase-like_sf"/>
</dbReference>
<feature type="domain" description="Heme haloperoxidase family profile" evidence="8">
    <location>
        <begin position="16"/>
        <end position="233"/>
    </location>
</feature>
<evidence type="ECO:0000256" key="3">
    <source>
        <dbReference type="ARBA" id="ARBA00022617"/>
    </source>
</evidence>
<dbReference type="STRING" id="164328.H3GA33"/>
<dbReference type="EMBL" id="DS566060">
    <property type="status" value="NOT_ANNOTATED_CDS"/>
    <property type="molecule type" value="Genomic_DNA"/>
</dbReference>
<dbReference type="AlphaFoldDB" id="H3GA33"/>
<evidence type="ECO:0000259" key="8">
    <source>
        <dbReference type="PROSITE" id="PS51405"/>
    </source>
</evidence>
<organism evidence="9 10">
    <name type="scientific">Phytophthora ramorum</name>
    <name type="common">Sudden oak death agent</name>
    <dbReference type="NCBI Taxonomy" id="164328"/>
    <lineage>
        <taxon>Eukaryota</taxon>
        <taxon>Sar</taxon>
        <taxon>Stramenopiles</taxon>
        <taxon>Oomycota</taxon>
        <taxon>Peronosporomycetes</taxon>
        <taxon>Peronosporales</taxon>
        <taxon>Peronosporaceae</taxon>
        <taxon>Phytophthora</taxon>
    </lineage>
</organism>
<comment type="cofactor">
    <cofactor evidence="1">
        <name>heme b</name>
        <dbReference type="ChEBI" id="CHEBI:60344"/>
    </cofactor>
</comment>
<dbReference type="EnsemblProtists" id="Phyra71962">
    <property type="protein sequence ID" value="Phyra71962"/>
    <property type="gene ID" value="Phyra71962"/>
</dbReference>
<dbReference type="PANTHER" id="PTHR33577:SF9">
    <property type="entry name" value="PEROXIDASE STCC"/>
    <property type="match status" value="1"/>
</dbReference>
<dbReference type="InParanoid" id="H3GA33"/>
<evidence type="ECO:0000313" key="9">
    <source>
        <dbReference type="EnsemblProtists" id="Phyra71962"/>
    </source>
</evidence>